<dbReference type="Pfam" id="PF00881">
    <property type="entry name" value="Nitroreductase"/>
    <property type="match status" value="2"/>
</dbReference>
<organism evidence="7 8">
    <name type="scientific">Catenisphaera adipataccumulans</name>
    <dbReference type="NCBI Taxonomy" id="700500"/>
    <lineage>
        <taxon>Bacteria</taxon>
        <taxon>Bacillati</taxon>
        <taxon>Bacillota</taxon>
        <taxon>Erysipelotrichia</taxon>
        <taxon>Erysipelotrichales</taxon>
        <taxon>Erysipelotrichaceae</taxon>
        <taxon>Catenisphaera</taxon>
    </lineage>
</organism>
<protein>
    <submittedName>
        <fullName evidence="7">Nitroreductase</fullName>
    </submittedName>
</protein>
<dbReference type="Proteomes" id="UP000539953">
    <property type="component" value="Unassembled WGS sequence"/>
</dbReference>
<keyword evidence="3" id="KW-0285">Flavoprotein</keyword>
<evidence type="ECO:0000256" key="1">
    <source>
        <dbReference type="ARBA" id="ARBA00001917"/>
    </source>
</evidence>
<keyword evidence="4" id="KW-0288">FMN</keyword>
<proteinExistence type="inferred from homology"/>
<feature type="domain" description="Nitroreductase" evidence="6">
    <location>
        <begin position="68"/>
        <end position="115"/>
    </location>
</feature>
<comment type="caution">
    <text evidence="7">The sequence shown here is derived from an EMBL/GenBank/DDBJ whole genome shotgun (WGS) entry which is preliminary data.</text>
</comment>
<name>A0A7W8FU21_9FIRM</name>
<evidence type="ECO:0000256" key="4">
    <source>
        <dbReference type="ARBA" id="ARBA00022643"/>
    </source>
</evidence>
<sequence>MSSIYHRVSIRKYEDRPVEKDKILEILRAGMQAPSAGDQQPWEFYVVTNQDTIKALSAASPYAGCAVGAPAVIVPVYRKQGLRFPEFAQIDLSIAQENMWLQTDELGLGGVWLGIAPIK</sequence>
<dbReference type="SUPFAM" id="SSF55469">
    <property type="entry name" value="FMN-dependent nitroreductase-like"/>
    <property type="match status" value="1"/>
</dbReference>
<evidence type="ECO:0000256" key="3">
    <source>
        <dbReference type="ARBA" id="ARBA00022630"/>
    </source>
</evidence>
<evidence type="ECO:0000256" key="2">
    <source>
        <dbReference type="ARBA" id="ARBA00007118"/>
    </source>
</evidence>
<keyword evidence="5" id="KW-0560">Oxidoreductase</keyword>
<evidence type="ECO:0000259" key="6">
    <source>
        <dbReference type="Pfam" id="PF00881"/>
    </source>
</evidence>
<dbReference type="PANTHER" id="PTHR43673:SF2">
    <property type="entry name" value="NITROREDUCTASE"/>
    <property type="match status" value="1"/>
</dbReference>
<evidence type="ECO:0000313" key="7">
    <source>
        <dbReference type="EMBL" id="MBB5182139.1"/>
    </source>
</evidence>
<dbReference type="AlphaFoldDB" id="A0A7W8FU21"/>
<dbReference type="InterPro" id="IPR000415">
    <property type="entry name" value="Nitroreductase-like"/>
</dbReference>
<feature type="domain" description="Nitroreductase" evidence="6">
    <location>
        <begin position="4"/>
        <end position="59"/>
    </location>
</feature>
<gene>
    <name evidence="7" type="ORF">HNQ47_000142</name>
</gene>
<dbReference type="RefSeq" id="WP_221247917.1">
    <property type="nucleotide sequence ID" value="NZ_JACHHK010000001.1"/>
</dbReference>
<dbReference type="GO" id="GO:0016491">
    <property type="term" value="F:oxidoreductase activity"/>
    <property type="evidence" value="ECO:0007669"/>
    <property type="project" value="UniProtKB-KW"/>
</dbReference>
<evidence type="ECO:0000256" key="5">
    <source>
        <dbReference type="ARBA" id="ARBA00023002"/>
    </source>
</evidence>
<dbReference type="InterPro" id="IPR029479">
    <property type="entry name" value="Nitroreductase"/>
</dbReference>
<dbReference type="Gene3D" id="3.40.109.10">
    <property type="entry name" value="NADH Oxidase"/>
    <property type="match status" value="1"/>
</dbReference>
<dbReference type="PANTHER" id="PTHR43673">
    <property type="entry name" value="NAD(P)H NITROREDUCTASE YDGI-RELATED"/>
    <property type="match status" value="1"/>
</dbReference>
<keyword evidence="8" id="KW-1185">Reference proteome</keyword>
<evidence type="ECO:0000313" key="8">
    <source>
        <dbReference type="Proteomes" id="UP000539953"/>
    </source>
</evidence>
<comment type="cofactor">
    <cofactor evidence="1">
        <name>FMN</name>
        <dbReference type="ChEBI" id="CHEBI:58210"/>
    </cofactor>
</comment>
<accession>A0A7W8FU21</accession>
<comment type="similarity">
    <text evidence="2">Belongs to the nitroreductase family.</text>
</comment>
<reference evidence="7 8" key="1">
    <citation type="submission" date="2020-08" db="EMBL/GenBank/DDBJ databases">
        <title>Genomic Encyclopedia of Type Strains, Phase IV (KMG-IV): sequencing the most valuable type-strain genomes for metagenomic binning, comparative biology and taxonomic classification.</title>
        <authorList>
            <person name="Goeker M."/>
        </authorList>
    </citation>
    <scope>NUCLEOTIDE SEQUENCE [LARGE SCALE GENOMIC DNA]</scope>
    <source>
        <strain evidence="7 8">DSM 25799</strain>
    </source>
</reference>
<dbReference type="EMBL" id="JACHHK010000001">
    <property type="protein sequence ID" value="MBB5182139.1"/>
    <property type="molecule type" value="Genomic_DNA"/>
</dbReference>